<keyword evidence="5" id="KW-0812">Transmembrane</keyword>
<keyword evidence="8" id="KW-1185">Reference proteome</keyword>
<dbReference type="PANTHER" id="PTHR24096">
    <property type="entry name" value="LONG-CHAIN-FATTY-ACID--COA LIGASE"/>
    <property type="match status" value="1"/>
</dbReference>
<keyword evidence="5" id="KW-1133">Transmembrane helix</keyword>
<organism evidence="7">
    <name type="scientific">Notodromas monacha</name>
    <dbReference type="NCBI Taxonomy" id="399045"/>
    <lineage>
        <taxon>Eukaryota</taxon>
        <taxon>Metazoa</taxon>
        <taxon>Ecdysozoa</taxon>
        <taxon>Arthropoda</taxon>
        <taxon>Crustacea</taxon>
        <taxon>Oligostraca</taxon>
        <taxon>Ostracoda</taxon>
        <taxon>Podocopa</taxon>
        <taxon>Podocopida</taxon>
        <taxon>Cypridocopina</taxon>
        <taxon>Cypridoidea</taxon>
        <taxon>Cyprididae</taxon>
        <taxon>Notodromas</taxon>
    </lineage>
</organism>
<dbReference type="PANTHER" id="PTHR24096:SF149">
    <property type="entry name" value="AMP-BINDING DOMAIN-CONTAINING PROTEIN-RELATED"/>
    <property type="match status" value="1"/>
</dbReference>
<proteinExistence type="inferred from homology"/>
<accession>A0A7R9BFC5</accession>
<evidence type="ECO:0000256" key="4">
    <source>
        <dbReference type="ARBA" id="ARBA00023140"/>
    </source>
</evidence>
<name>A0A7R9BFC5_9CRUS</name>
<gene>
    <name evidence="7" type="ORF">NMOB1V02_LOCUS829</name>
</gene>
<dbReference type="AlphaFoldDB" id="A0A7R9BFC5"/>
<evidence type="ECO:0000256" key="5">
    <source>
        <dbReference type="SAM" id="Phobius"/>
    </source>
</evidence>
<protein>
    <recommendedName>
        <fullName evidence="6">AMP-dependent synthetase/ligase domain-containing protein</fullName>
    </recommendedName>
</protein>
<dbReference type="SUPFAM" id="SSF56801">
    <property type="entry name" value="Acetyl-CoA synthetase-like"/>
    <property type="match status" value="1"/>
</dbReference>
<dbReference type="InterPro" id="IPR020845">
    <property type="entry name" value="AMP-binding_CS"/>
</dbReference>
<dbReference type="OrthoDB" id="10253869at2759"/>
<feature type="domain" description="AMP-dependent synthetase/ligase" evidence="6">
    <location>
        <begin position="35"/>
        <end position="415"/>
    </location>
</feature>
<sequence length="570" mass="63031">MNEDGIVSSPFPKVSDKLAEGRDLWEFIQERIKQVIRNNGDKPMWIDGIADKSITYAQFLDRVEKMAHFFSQTLEMKRGSKLIMSCCGDVNFFVVVFAAVALGILVFSIPSYALECIPICLREDAGIKVIVCDEDNVSNITELLASAETNSRETGEQIESPKVFLIEGDHPIYENIPSILQSSALAETNDDRINYPEIDDGDEDCVVFFSSGSTGVPKPIVHTRANMLSIAFNVSDNWVSKEKESEVKLSTFNQGHAGGFIMFILNLTAASTLVGVSKPTPENILRAIEKYQTTAVNIYPKQAILISKMDNLHSFNLSSVKELSSSAATFPNSIIPTLKTVFFNVKRPVEQLYGSTETLCISSSTGIGADENEAGVGHLLPYAQLKVIDVRSNKALGPNQPGEILIRHKFRFKEYRHRSKLTAESLAEDGWFLMGDYGFYDENGRLHILDRVKELINLPDDRIVSPSHIEDITLRHPAVKLVGVSGIPSIEGGSLPRAFVVPLSYHNSIEAWEIVTFVSAQAGESSHLHLIGGAEVVPEGMEITSLAGKIYRTKLQQLYLSRLQRNATDS</sequence>
<evidence type="ECO:0000256" key="3">
    <source>
        <dbReference type="ARBA" id="ARBA00022598"/>
    </source>
</evidence>
<comment type="similarity">
    <text evidence="2">Belongs to the ATP-dependent AMP-binding enzyme family.</text>
</comment>
<dbReference type="InterPro" id="IPR045851">
    <property type="entry name" value="AMP-bd_C_sf"/>
</dbReference>
<dbReference type="GO" id="GO:0016405">
    <property type="term" value="F:CoA-ligase activity"/>
    <property type="evidence" value="ECO:0007669"/>
    <property type="project" value="TreeGrafter"/>
</dbReference>
<reference evidence="7" key="1">
    <citation type="submission" date="2020-11" db="EMBL/GenBank/DDBJ databases">
        <authorList>
            <person name="Tran Van P."/>
        </authorList>
    </citation>
    <scope>NUCLEOTIDE SEQUENCE</scope>
</reference>
<evidence type="ECO:0000256" key="1">
    <source>
        <dbReference type="ARBA" id="ARBA00004275"/>
    </source>
</evidence>
<dbReference type="PROSITE" id="PS00455">
    <property type="entry name" value="AMP_BINDING"/>
    <property type="match status" value="1"/>
</dbReference>
<evidence type="ECO:0000256" key="2">
    <source>
        <dbReference type="ARBA" id="ARBA00006432"/>
    </source>
</evidence>
<dbReference type="InterPro" id="IPR042099">
    <property type="entry name" value="ANL_N_sf"/>
</dbReference>
<dbReference type="InterPro" id="IPR000873">
    <property type="entry name" value="AMP-dep_synth/lig_dom"/>
</dbReference>
<dbReference type="Gene3D" id="3.30.300.30">
    <property type="match status" value="1"/>
</dbReference>
<dbReference type="Gene3D" id="3.40.50.12780">
    <property type="entry name" value="N-terminal domain of ligase-like"/>
    <property type="match status" value="1"/>
</dbReference>
<dbReference type="EMBL" id="OA882113">
    <property type="protein sequence ID" value="CAD7272918.1"/>
    <property type="molecule type" value="Genomic_DNA"/>
</dbReference>
<feature type="transmembrane region" description="Helical" evidence="5">
    <location>
        <begin position="90"/>
        <end position="113"/>
    </location>
</feature>
<dbReference type="Proteomes" id="UP000678499">
    <property type="component" value="Unassembled WGS sequence"/>
</dbReference>
<keyword evidence="4" id="KW-0576">Peroxisome</keyword>
<dbReference type="GO" id="GO:0005777">
    <property type="term" value="C:peroxisome"/>
    <property type="evidence" value="ECO:0007669"/>
    <property type="project" value="UniProtKB-SubCell"/>
</dbReference>
<dbReference type="Pfam" id="PF00501">
    <property type="entry name" value="AMP-binding"/>
    <property type="match status" value="1"/>
</dbReference>
<keyword evidence="5" id="KW-0472">Membrane</keyword>
<evidence type="ECO:0000313" key="8">
    <source>
        <dbReference type="Proteomes" id="UP000678499"/>
    </source>
</evidence>
<evidence type="ECO:0000259" key="6">
    <source>
        <dbReference type="Pfam" id="PF00501"/>
    </source>
</evidence>
<dbReference type="EMBL" id="CAJPEX010000076">
    <property type="protein sequence ID" value="CAG0913070.1"/>
    <property type="molecule type" value="Genomic_DNA"/>
</dbReference>
<keyword evidence="3" id="KW-0436">Ligase</keyword>
<evidence type="ECO:0000313" key="7">
    <source>
        <dbReference type="EMBL" id="CAD7272918.1"/>
    </source>
</evidence>
<comment type="subcellular location">
    <subcellularLocation>
        <location evidence="1">Peroxisome</location>
    </subcellularLocation>
</comment>